<protein>
    <submittedName>
        <fullName evidence="2">SRPBCC family protein</fullName>
    </submittedName>
</protein>
<dbReference type="RefSeq" id="WP_204818240.1">
    <property type="nucleotide sequence ID" value="NZ_JANHOF010000004.1"/>
</dbReference>
<evidence type="ECO:0000259" key="1">
    <source>
        <dbReference type="Pfam" id="PF03364"/>
    </source>
</evidence>
<reference evidence="2 3" key="1">
    <citation type="submission" date="2024-09" db="EMBL/GenBank/DDBJ databases">
        <authorList>
            <person name="Sun Q."/>
            <person name="Mori K."/>
        </authorList>
    </citation>
    <scope>NUCLEOTIDE SEQUENCE [LARGE SCALE GENOMIC DNA]</scope>
    <source>
        <strain evidence="2 3">CCM 4839</strain>
    </source>
</reference>
<dbReference type="Gene3D" id="3.30.530.20">
    <property type="match status" value="1"/>
</dbReference>
<dbReference type="InterPro" id="IPR023393">
    <property type="entry name" value="START-like_dom_sf"/>
</dbReference>
<dbReference type="Proteomes" id="UP001589818">
    <property type="component" value="Unassembled WGS sequence"/>
</dbReference>
<accession>A0ABV6J8G5</accession>
<keyword evidence="3" id="KW-1185">Reference proteome</keyword>
<evidence type="ECO:0000313" key="3">
    <source>
        <dbReference type="Proteomes" id="UP001589818"/>
    </source>
</evidence>
<feature type="domain" description="Coenzyme Q-binding protein COQ10 START" evidence="1">
    <location>
        <begin position="10"/>
        <end position="110"/>
    </location>
</feature>
<dbReference type="Pfam" id="PF03364">
    <property type="entry name" value="Polyketide_cyc"/>
    <property type="match status" value="1"/>
</dbReference>
<dbReference type="InterPro" id="IPR005031">
    <property type="entry name" value="COQ10_START"/>
</dbReference>
<dbReference type="SUPFAM" id="SSF55961">
    <property type="entry name" value="Bet v1-like"/>
    <property type="match status" value="1"/>
</dbReference>
<comment type="caution">
    <text evidence="2">The sequence shown here is derived from an EMBL/GenBank/DDBJ whole genome shotgun (WGS) entry which is preliminary data.</text>
</comment>
<sequence>MHTYNEIIMNCPPVTAFQLARQVDRWPQHLEHYRKVQFAEGNSSDGGLVEMAAYRRFDKVSWPVWWVSEMETDEQALRIRYRHVKGITRGMEVEWRIESAPSGTSKVGIVHEWAQPQVGQLVAARVIGPVFVHYIADQTLKGLKEAAERHKEAAAYG</sequence>
<proteinExistence type="predicted"/>
<gene>
    <name evidence="2" type="ORF">ACFFJ8_06860</name>
</gene>
<organism evidence="2 3">
    <name type="scientific">Paenibacillus mendelii</name>
    <dbReference type="NCBI Taxonomy" id="206163"/>
    <lineage>
        <taxon>Bacteria</taxon>
        <taxon>Bacillati</taxon>
        <taxon>Bacillota</taxon>
        <taxon>Bacilli</taxon>
        <taxon>Bacillales</taxon>
        <taxon>Paenibacillaceae</taxon>
        <taxon>Paenibacillus</taxon>
    </lineage>
</organism>
<name>A0ABV6J8G5_9BACL</name>
<evidence type="ECO:0000313" key="2">
    <source>
        <dbReference type="EMBL" id="MFC0391093.1"/>
    </source>
</evidence>
<dbReference type="EMBL" id="JBHLVF010000010">
    <property type="protein sequence ID" value="MFC0391093.1"/>
    <property type="molecule type" value="Genomic_DNA"/>
</dbReference>